<dbReference type="EMBL" id="WTFF01000064">
    <property type="protein sequence ID" value="MBW5482580.1"/>
    <property type="molecule type" value="Genomic_DNA"/>
</dbReference>
<gene>
    <name evidence="1" type="ORF">GPJ59_11955</name>
</gene>
<proteinExistence type="predicted"/>
<protein>
    <submittedName>
        <fullName evidence="1">Uncharacterized protein</fullName>
    </submittedName>
</protein>
<organism evidence="1 2">
    <name type="scientific">Streptomyces bambusae</name>
    <dbReference type="NCBI Taxonomy" id="1550616"/>
    <lineage>
        <taxon>Bacteria</taxon>
        <taxon>Bacillati</taxon>
        <taxon>Actinomycetota</taxon>
        <taxon>Actinomycetes</taxon>
        <taxon>Kitasatosporales</taxon>
        <taxon>Streptomycetaceae</taxon>
        <taxon>Streptomyces</taxon>
    </lineage>
</organism>
<comment type="caution">
    <text evidence="1">The sequence shown here is derived from an EMBL/GenBank/DDBJ whole genome shotgun (WGS) entry which is preliminary data.</text>
</comment>
<dbReference type="Proteomes" id="UP000812013">
    <property type="component" value="Unassembled WGS sequence"/>
</dbReference>
<keyword evidence="2" id="KW-1185">Reference proteome</keyword>
<evidence type="ECO:0000313" key="1">
    <source>
        <dbReference type="EMBL" id="MBW5482580.1"/>
    </source>
</evidence>
<dbReference type="RefSeq" id="WP_219666996.1">
    <property type="nucleotide sequence ID" value="NZ_WTFF01000064.1"/>
</dbReference>
<name>A0ABS6Z499_9ACTN</name>
<evidence type="ECO:0000313" key="2">
    <source>
        <dbReference type="Proteomes" id="UP000812013"/>
    </source>
</evidence>
<sequence>MDHKTLSAVIPGLGQAGARTLLHTLVDAGHMCQVRERVQQPHSSRWVTRTYFSRTPRDRDWWLAYCQAAGVEPYRLPPKDLAYQVLARLKEADPQLVLSAAECEQLAPLAEQWLERGATAAELTQAVTAGLPRNVVSPAGLVRSRLESKMPPEPMVETEEDEVVVERYFACMFCDQDERTVPIINGACPDCLREINCEQCRAIEASVPKIPATFLPGPSPEQVQRYADAVRAAAGLPTKGRR</sequence>
<accession>A0ABS6Z499</accession>
<reference evidence="1 2" key="1">
    <citation type="submission" date="2019-12" db="EMBL/GenBank/DDBJ databases">
        <title>Genome sequence of Streptomyces bambusae.</title>
        <authorList>
            <person name="Bansal K."/>
            <person name="Choksket S."/>
            <person name="Korpole S."/>
            <person name="Patil P.B."/>
        </authorList>
    </citation>
    <scope>NUCLEOTIDE SEQUENCE [LARGE SCALE GENOMIC DNA]</scope>
    <source>
        <strain evidence="1 2">SK60</strain>
    </source>
</reference>